<feature type="transmembrane region" description="Helical" evidence="1">
    <location>
        <begin position="6"/>
        <end position="21"/>
    </location>
</feature>
<name>A0ABV6KS33_9BACI</name>
<organism evidence="2 3">
    <name type="scientific">Robertmurraya beringensis</name>
    <dbReference type="NCBI Taxonomy" id="641660"/>
    <lineage>
        <taxon>Bacteria</taxon>
        <taxon>Bacillati</taxon>
        <taxon>Bacillota</taxon>
        <taxon>Bacilli</taxon>
        <taxon>Bacillales</taxon>
        <taxon>Bacillaceae</taxon>
        <taxon>Robertmurraya</taxon>
    </lineage>
</organism>
<protein>
    <submittedName>
        <fullName evidence="2">EpsG family protein</fullName>
    </submittedName>
</protein>
<sequence length="358" mass="41568">MAALWINLILVFVFSSFARYFSRQLAINNYDVLPIKLNKWLSLLVVVTMVLVSGMRINIGDTYYYMHAYNVTDFTWEYVKENKDMGFGVLQLILKKYSEDAQILIVVTSLITNLLIITVLMKYSRLFEISTYVYITGGLFLVSMNGIRQVLAAAIIFTATKYLINGNWIAYFAIVLLGSTIHQSALILLPIYFLVRYKAWSRATIILLFASVIIAIGYNQFSELLFTAIADSQYGHYSDFHEGGANSIRVLVYSAPLIIAFLGRDKLRELFPSSDFIVNMALVGLLFMIISTQNWIFARFSIYFNLYQLILVSWIVKLFREREQRFMYFVIIFCYFLYYYYESVISLNVVYKSDFWGV</sequence>
<comment type="caution">
    <text evidence="2">The sequence shown here is derived from an EMBL/GenBank/DDBJ whole genome shotgun (WGS) entry which is preliminary data.</text>
</comment>
<evidence type="ECO:0000256" key="1">
    <source>
        <dbReference type="SAM" id="Phobius"/>
    </source>
</evidence>
<gene>
    <name evidence="2" type="ORF">ACFFHF_12925</name>
</gene>
<reference evidence="2 3" key="1">
    <citation type="submission" date="2024-09" db="EMBL/GenBank/DDBJ databases">
        <authorList>
            <person name="Sun Q."/>
            <person name="Mori K."/>
        </authorList>
    </citation>
    <scope>NUCLEOTIDE SEQUENCE [LARGE SCALE GENOMIC DNA]</scope>
    <source>
        <strain evidence="2 3">CGMCC 1.9126</strain>
    </source>
</reference>
<feature type="transmembrane region" description="Helical" evidence="1">
    <location>
        <begin position="41"/>
        <end position="59"/>
    </location>
</feature>
<dbReference type="InterPro" id="IPR049458">
    <property type="entry name" value="EpsG-like"/>
</dbReference>
<accession>A0ABV6KS33</accession>
<feature type="transmembrane region" description="Helical" evidence="1">
    <location>
        <begin position="205"/>
        <end position="226"/>
    </location>
</feature>
<keyword evidence="1" id="KW-0472">Membrane</keyword>
<dbReference type="Pfam" id="PF14897">
    <property type="entry name" value="EpsG"/>
    <property type="match status" value="1"/>
</dbReference>
<keyword evidence="1" id="KW-0812">Transmembrane</keyword>
<evidence type="ECO:0000313" key="2">
    <source>
        <dbReference type="EMBL" id="MFC0476138.1"/>
    </source>
</evidence>
<feature type="transmembrane region" description="Helical" evidence="1">
    <location>
        <begin position="326"/>
        <end position="341"/>
    </location>
</feature>
<feature type="transmembrane region" description="Helical" evidence="1">
    <location>
        <begin position="302"/>
        <end position="319"/>
    </location>
</feature>
<dbReference type="EMBL" id="JBHLUU010000091">
    <property type="protein sequence ID" value="MFC0476138.1"/>
    <property type="molecule type" value="Genomic_DNA"/>
</dbReference>
<feature type="transmembrane region" description="Helical" evidence="1">
    <location>
        <begin position="101"/>
        <end position="120"/>
    </location>
</feature>
<keyword evidence="3" id="KW-1185">Reference proteome</keyword>
<feature type="transmembrane region" description="Helical" evidence="1">
    <location>
        <begin position="276"/>
        <end position="296"/>
    </location>
</feature>
<dbReference type="Proteomes" id="UP001589738">
    <property type="component" value="Unassembled WGS sequence"/>
</dbReference>
<dbReference type="RefSeq" id="WP_377058328.1">
    <property type="nucleotide sequence ID" value="NZ_JBHLUU010000091.1"/>
</dbReference>
<feature type="transmembrane region" description="Helical" evidence="1">
    <location>
        <begin position="132"/>
        <end position="157"/>
    </location>
</feature>
<feature type="transmembrane region" description="Helical" evidence="1">
    <location>
        <begin position="169"/>
        <end position="193"/>
    </location>
</feature>
<proteinExistence type="predicted"/>
<feature type="transmembrane region" description="Helical" evidence="1">
    <location>
        <begin position="246"/>
        <end position="264"/>
    </location>
</feature>
<keyword evidence="1" id="KW-1133">Transmembrane helix</keyword>
<evidence type="ECO:0000313" key="3">
    <source>
        <dbReference type="Proteomes" id="UP001589738"/>
    </source>
</evidence>